<feature type="binding site" evidence="5">
    <location>
        <position position="70"/>
    </location>
    <ligand>
        <name>Zn(2+)</name>
        <dbReference type="ChEBI" id="CHEBI:29105"/>
    </ligand>
</feature>
<evidence type="ECO:0000256" key="4">
    <source>
        <dbReference type="ARBA" id="ARBA00022833"/>
    </source>
</evidence>
<dbReference type="RefSeq" id="WP_093574692.1">
    <property type="nucleotide sequence ID" value="NZ_FOWC01000006.1"/>
</dbReference>
<protein>
    <recommendedName>
        <fullName evidence="5">Hydrogenase maturation factor HypA</fullName>
    </recommendedName>
</protein>
<feature type="binding site" evidence="5">
    <location>
        <position position="86"/>
    </location>
    <ligand>
        <name>Zn(2+)</name>
        <dbReference type="ChEBI" id="CHEBI:29105"/>
    </ligand>
</feature>
<keyword evidence="3 5" id="KW-0479">Metal-binding</keyword>
<evidence type="ECO:0000313" key="6">
    <source>
        <dbReference type="EMBL" id="SFP69034.1"/>
    </source>
</evidence>
<feature type="binding site" evidence="5">
    <location>
        <position position="88"/>
    </location>
    <ligand>
        <name>Zn(2+)</name>
        <dbReference type="ChEBI" id="CHEBI:29105"/>
    </ligand>
</feature>
<reference evidence="7" key="1">
    <citation type="submission" date="2016-10" db="EMBL/GenBank/DDBJ databases">
        <authorList>
            <person name="Varghese N."/>
            <person name="Submissions S."/>
        </authorList>
    </citation>
    <scope>NUCLEOTIDE SEQUENCE [LARGE SCALE GENOMIC DNA]</scope>
    <source>
        <strain evidence="7">DSM 44637</strain>
    </source>
</reference>
<dbReference type="STRING" id="112413.SAMN05421854_106294"/>
<dbReference type="Gene3D" id="3.30.2320.80">
    <property type="match status" value="1"/>
</dbReference>
<comment type="similarity">
    <text evidence="1 5">Belongs to the HypA/HybF family.</text>
</comment>
<dbReference type="InterPro" id="IPR000688">
    <property type="entry name" value="HypA/HybF"/>
</dbReference>
<dbReference type="PIRSF" id="PIRSF004761">
    <property type="entry name" value="Hydrgn_mat_HypA"/>
    <property type="match status" value="1"/>
</dbReference>
<accession>A0A1I5SE51</accession>
<dbReference type="PANTHER" id="PTHR34535:SF3">
    <property type="entry name" value="HYDROGENASE MATURATION FACTOR HYPA"/>
    <property type="match status" value="1"/>
</dbReference>
<dbReference type="Pfam" id="PF01155">
    <property type="entry name" value="HypA"/>
    <property type="match status" value="1"/>
</dbReference>
<dbReference type="GO" id="GO:0008270">
    <property type="term" value="F:zinc ion binding"/>
    <property type="evidence" value="ECO:0007669"/>
    <property type="project" value="UniProtKB-UniRule"/>
</dbReference>
<feature type="binding site" evidence="5">
    <location>
        <position position="2"/>
    </location>
    <ligand>
        <name>Ni(2+)</name>
        <dbReference type="ChEBI" id="CHEBI:49786"/>
    </ligand>
</feature>
<organism evidence="6 7">
    <name type="scientific">Amycolatopsis rubida</name>
    <dbReference type="NCBI Taxonomy" id="112413"/>
    <lineage>
        <taxon>Bacteria</taxon>
        <taxon>Bacillati</taxon>
        <taxon>Actinomycetota</taxon>
        <taxon>Actinomycetes</taxon>
        <taxon>Pseudonocardiales</taxon>
        <taxon>Pseudonocardiaceae</taxon>
        <taxon>Amycolatopsis</taxon>
    </lineage>
</organism>
<dbReference type="OrthoDB" id="288014at2"/>
<evidence type="ECO:0000256" key="1">
    <source>
        <dbReference type="ARBA" id="ARBA00010748"/>
    </source>
</evidence>
<evidence type="ECO:0000313" key="7">
    <source>
        <dbReference type="Proteomes" id="UP000199137"/>
    </source>
</evidence>
<dbReference type="Proteomes" id="UP000199137">
    <property type="component" value="Unassembled WGS sequence"/>
</dbReference>
<sequence length="112" mass="11916">MHEMAITQSVVDAVVDRLGDARVCRVRLEIGRLSGVVPDSVRFCFDVLCAGTSLDGAELDIDEPPGRARCRSCGGEFGLDDPILLCPCGSADAEVLAGRELRIMSVEVASHV</sequence>
<proteinExistence type="inferred from homology"/>
<name>A0A1I5SE51_9PSEU</name>
<gene>
    <name evidence="5" type="primary">hypA</name>
    <name evidence="6" type="ORF">SAMN05421854_106294</name>
</gene>
<dbReference type="InterPro" id="IPR020538">
    <property type="entry name" value="Hydgase_Ni_incorp_HypA/HybF_CS"/>
</dbReference>
<keyword evidence="2 5" id="KW-0533">Nickel</keyword>
<feature type="binding site" evidence="5">
    <location>
        <position position="73"/>
    </location>
    <ligand>
        <name>Zn(2+)</name>
        <dbReference type="ChEBI" id="CHEBI:29105"/>
    </ligand>
</feature>
<evidence type="ECO:0000256" key="5">
    <source>
        <dbReference type="HAMAP-Rule" id="MF_00213"/>
    </source>
</evidence>
<keyword evidence="4 5" id="KW-0862">Zinc</keyword>
<dbReference type="PANTHER" id="PTHR34535">
    <property type="entry name" value="HYDROGENASE MATURATION FACTOR HYPA"/>
    <property type="match status" value="1"/>
</dbReference>
<evidence type="ECO:0000256" key="2">
    <source>
        <dbReference type="ARBA" id="ARBA00022596"/>
    </source>
</evidence>
<dbReference type="GO" id="GO:0016151">
    <property type="term" value="F:nickel cation binding"/>
    <property type="evidence" value="ECO:0007669"/>
    <property type="project" value="UniProtKB-UniRule"/>
</dbReference>
<dbReference type="PROSITE" id="PS01249">
    <property type="entry name" value="HYPA"/>
    <property type="match status" value="1"/>
</dbReference>
<dbReference type="EMBL" id="FOWC01000006">
    <property type="protein sequence ID" value="SFP69034.1"/>
    <property type="molecule type" value="Genomic_DNA"/>
</dbReference>
<dbReference type="HAMAP" id="MF_00213">
    <property type="entry name" value="HypA_HybF"/>
    <property type="match status" value="1"/>
</dbReference>
<evidence type="ECO:0000256" key="3">
    <source>
        <dbReference type="ARBA" id="ARBA00022723"/>
    </source>
</evidence>
<dbReference type="GO" id="GO:0051604">
    <property type="term" value="P:protein maturation"/>
    <property type="evidence" value="ECO:0007669"/>
    <property type="project" value="InterPro"/>
</dbReference>
<comment type="function">
    <text evidence="5">Involved in the maturation of [NiFe] hydrogenases. Required for nickel insertion into the metal center of the hydrogenase.</text>
</comment>
<dbReference type="AlphaFoldDB" id="A0A1I5SE51"/>